<dbReference type="Proteomes" id="UP000708208">
    <property type="component" value="Unassembled WGS sequence"/>
</dbReference>
<gene>
    <name evidence="7" type="ORF">AFUS01_LOCUS37168</name>
</gene>
<keyword evidence="1" id="KW-0645">Protease</keyword>
<proteinExistence type="inferred from homology"/>
<accession>A0A8J2L1G9</accession>
<dbReference type="GO" id="GO:0004252">
    <property type="term" value="F:serine-type endopeptidase activity"/>
    <property type="evidence" value="ECO:0007669"/>
    <property type="project" value="InterPro"/>
</dbReference>
<dbReference type="EMBL" id="CAJVCH010542484">
    <property type="protein sequence ID" value="CAG7827169.1"/>
    <property type="molecule type" value="Genomic_DNA"/>
</dbReference>
<protein>
    <recommendedName>
        <fullName evidence="6">Peptidase S1 domain-containing protein</fullName>
    </recommendedName>
</protein>
<evidence type="ECO:0000256" key="4">
    <source>
        <dbReference type="ARBA" id="ARBA00023157"/>
    </source>
</evidence>
<evidence type="ECO:0000256" key="1">
    <source>
        <dbReference type="ARBA" id="ARBA00022670"/>
    </source>
</evidence>
<name>A0A8J2L1G9_9HEXA</name>
<evidence type="ECO:0000313" key="8">
    <source>
        <dbReference type="Proteomes" id="UP000708208"/>
    </source>
</evidence>
<evidence type="ECO:0000256" key="3">
    <source>
        <dbReference type="ARBA" id="ARBA00022825"/>
    </source>
</evidence>
<dbReference type="Pfam" id="PF00089">
    <property type="entry name" value="Trypsin"/>
    <property type="match status" value="1"/>
</dbReference>
<dbReference type="GO" id="GO:0006508">
    <property type="term" value="P:proteolysis"/>
    <property type="evidence" value="ECO:0007669"/>
    <property type="project" value="UniProtKB-KW"/>
</dbReference>
<organism evidence="7 8">
    <name type="scientific">Allacma fusca</name>
    <dbReference type="NCBI Taxonomy" id="39272"/>
    <lineage>
        <taxon>Eukaryota</taxon>
        <taxon>Metazoa</taxon>
        <taxon>Ecdysozoa</taxon>
        <taxon>Arthropoda</taxon>
        <taxon>Hexapoda</taxon>
        <taxon>Collembola</taxon>
        <taxon>Symphypleona</taxon>
        <taxon>Sminthuridae</taxon>
        <taxon>Allacma</taxon>
    </lineage>
</organism>
<dbReference type="PANTHER" id="PTHR24276:SF98">
    <property type="entry name" value="FI18310P1-RELATED"/>
    <property type="match status" value="1"/>
</dbReference>
<reference evidence="7" key="1">
    <citation type="submission" date="2021-06" db="EMBL/GenBank/DDBJ databases">
        <authorList>
            <person name="Hodson N. C."/>
            <person name="Mongue J. A."/>
            <person name="Jaron S. K."/>
        </authorList>
    </citation>
    <scope>NUCLEOTIDE SEQUENCE</scope>
</reference>
<comment type="caution">
    <text evidence="7">The sequence shown here is derived from an EMBL/GenBank/DDBJ whole genome shotgun (WGS) entry which is preliminary data.</text>
</comment>
<evidence type="ECO:0000256" key="2">
    <source>
        <dbReference type="ARBA" id="ARBA00022801"/>
    </source>
</evidence>
<dbReference type="PROSITE" id="PS50240">
    <property type="entry name" value="TRYPSIN_DOM"/>
    <property type="match status" value="1"/>
</dbReference>
<dbReference type="InterPro" id="IPR001254">
    <property type="entry name" value="Trypsin_dom"/>
</dbReference>
<dbReference type="InterPro" id="IPR050430">
    <property type="entry name" value="Peptidase_S1"/>
</dbReference>
<feature type="domain" description="Peptidase S1" evidence="6">
    <location>
        <begin position="1"/>
        <end position="121"/>
    </location>
</feature>
<evidence type="ECO:0000256" key="5">
    <source>
        <dbReference type="ARBA" id="ARBA00024195"/>
    </source>
</evidence>
<dbReference type="OrthoDB" id="5597713at2759"/>
<comment type="similarity">
    <text evidence="5">Belongs to the peptidase S1 family. CLIP subfamily.</text>
</comment>
<keyword evidence="8" id="KW-1185">Reference proteome</keyword>
<sequence>MENKNLDGSKVTASGWGVTKHGANDSGETLRKVVMDVIPNPTCNKQYPSQKIKDSMMCTLTRNKDTCQGDSGSGIDYFARQSQTQCVVGIVSFGTGCADPNIGGVYTRVTSYLGWIQSQTGADYCKNCNP</sequence>
<keyword evidence="3" id="KW-0720">Serine protease</keyword>
<evidence type="ECO:0000259" key="6">
    <source>
        <dbReference type="PROSITE" id="PS50240"/>
    </source>
</evidence>
<dbReference type="FunFam" id="2.40.10.10:FF:000002">
    <property type="entry name" value="Transmembrane protease serine"/>
    <property type="match status" value="1"/>
</dbReference>
<keyword evidence="2" id="KW-0378">Hydrolase</keyword>
<keyword evidence="4" id="KW-1015">Disulfide bond</keyword>
<dbReference type="AlphaFoldDB" id="A0A8J2L1G9"/>
<dbReference type="SMART" id="SM00020">
    <property type="entry name" value="Tryp_SPc"/>
    <property type="match status" value="1"/>
</dbReference>
<dbReference type="PANTHER" id="PTHR24276">
    <property type="entry name" value="POLYSERASE-RELATED"/>
    <property type="match status" value="1"/>
</dbReference>
<evidence type="ECO:0000313" key="7">
    <source>
        <dbReference type="EMBL" id="CAG7827169.1"/>
    </source>
</evidence>